<dbReference type="Proteomes" id="UP000199438">
    <property type="component" value="Unassembled WGS sequence"/>
</dbReference>
<organism evidence="1 2">
    <name type="scientific">Zunongwangia mangrovi</name>
    <dbReference type="NCBI Taxonomy" id="1334022"/>
    <lineage>
        <taxon>Bacteria</taxon>
        <taxon>Pseudomonadati</taxon>
        <taxon>Bacteroidota</taxon>
        <taxon>Flavobacteriia</taxon>
        <taxon>Flavobacteriales</taxon>
        <taxon>Flavobacteriaceae</taxon>
        <taxon>Zunongwangia</taxon>
    </lineage>
</organism>
<dbReference type="EMBL" id="FOKV01000002">
    <property type="protein sequence ID" value="SFC04092.1"/>
    <property type="molecule type" value="Genomic_DNA"/>
</dbReference>
<proteinExistence type="predicted"/>
<evidence type="ECO:0000313" key="2">
    <source>
        <dbReference type="Proteomes" id="UP000199438"/>
    </source>
</evidence>
<reference evidence="2" key="1">
    <citation type="submission" date="2016-10" db="EMBL/GenBank/DDBJ databases">
        <authorList>
            <person name="Varghese N."/>
            <person name="Submissions S."/>
        </authorList>
    </citation>
    <scope>NUCLEOTIDE SEQUENCE [LARGE SCALE GENOMIC DNA]</scope>
    <source>
        <strain evidence="2">DSM 24499</strain>
    </source>
</reference>
<sequence>MNLIKFKDFQLKFAPTFMQLEIFHEGHYGVEDYKECLRLKLDVYGDKKIGIVVRRINAEDRYSFDPMLLLSGNKSIEKHANWVVLVSDKFSDKLNLKFVQIFTSLYCLSFADYNEALAFINSGSLPVL</sequence>
<evidence type="ECO:0008006" key="3">
    <source>
        <dbReference type="Google" id="ProtNLM"/>
    </source>
</evidence>
<dbReference type="AlphaFoldDB" id="A0A1I1FYJ7"/>
<accession>A0A1I1FYJ7</accession>
<gene>
    <name evidence="1" type="ORF">SAMN04487907_10237</name>
</gene>
<evidence type="ECO:0000313" key="1">
    <source>
        <dbReference type="EMBL" id="SFC04092.1"/>
    </source>
</evidence>
<dbReference type="RefSeq" id="WP_092540770.1">
    <property type="nucleotide sequence ID" value="NZ_FOKV01000002.1"/>
</dbReference>
<name>A0A1I1FYJ7_9FLAO</name>
<keyword evidence="2" id="KW-1185">Reference proteome</keyword>
<protein>
    <recommendedName>
        <fullName evidence="3">SpoIIAA-like</fullName>
    </recommendedName>
</protein>
<dbReference type="OrthoDB" id="1438282at2"/>